<organism evidence="1 2">
    <name type="scientific">Bacteroides stercoris</name>
    <dbReference type="NCBI Taxonomy" id="46506"/>
    <lineage>
        <taxon>Bacteria</taxon>
        <taxon>Pseudomonadati</taxon>
        <taxon>Bacteroidota</taxon>
        <taxon>Bacteroidia</taxon>
        <taxon>Bacteroidales</taxon>
        <taxon>Bacteroidaceae</taxon>
        <taxon>Bacteroides</taxon>
    </lineage>
</organism>
<evidence type="ECO:0000313" key="2">
    <source>
        <dbReference type="Proteomes" id="UP000283482"/>
    </source>
</evidence>
<dbReference type="EMBL" id="QSGN01000031">
    <property type="protein sequence ID" value="RHB27261.1"/>
    <property type="molecule type" value="Genomic_DNA"/>
</dbReference>
<accession>A0A413V0Y7</accession>
<proteinExistence type="predicted"/>
<evidence type="ECO:0000313" key="1">
    <source>
        <dbReference type="EMBL" id="RHB27261.1"/>
    </source>
</evidence>
<protein>
    <submittedName>
        <fullName evidence="1">Uncharacterized protein</fullName>
    </submittedName>
</protein>
<comment type="caution">
    <text evidence="1">The sequence shown here is derived from an EMBL/GenBank/DDBJ whole genome shotgun (WGS) entry which is preliminary data.</text>
</comment>
<dbReference type="RefSeq" id="WP_117907347.1">
    <property type="nucleotide sequence ID" value="NZ_QSGN01000031.1"/>
</dbReference>
<reference evidence="1 2" key="1">
    <citation type="submission" date="2018-08" db="EMBL/GenBank/DDBJ databases">
        <title>A genome reference for cultivated species of the human gut microbiota.</title>
        <authorList>
            <person name="Zou Y."/>
            <person name="Xue W."/>
            <person name="Luo G."/>
        </authorList>
    </citation>
    <scope>NUCLEOTIDE SEQUENCE [LARGE SCALE GENOMIC DNA]</scope>
    <source>
        <strain evidence="1 2">AM40-34</strain>
    </source>
</reference>
<dbReference type="Proteomes" id="UP000283482">
    <property type="component" value="Unassembled WGS sequence"/>
</dbReference>
<name>A0A413V0Y7_BACSE</name>
<sequence length="139" mass="15876">MSKYMNWGLYDKPPEGFSIDKHTGSPLSGYDFYTNGRSILNGGIRILVKASGVPVDSMAVNHPPARESVPKSKELKEDPMISREIRQRVNAFARENFKVKLLQEIEFDLMVCKLEGWSMESYVCEIKGLIDDIFQKMIK</sequence>
<dbReference type="AlphaFoldDB" id="A0A413V0Y7"/>
<gene>
    <name evidence="1" type="ORF">DW889_11950</name>
</gene>